<dbReference type="InterPro" id="IPR048279">
    <property type="entry name" value="MdtK-like"/>
</dbReference>
<comment type="similarity">
    <text evidence="3">Belongs to the multi antimicrobial extrusion (MATE) (TC 2.A.66.1) family.</text>
</comment>
<evidence type="ECO:0000256" key="9">
    <source>
        <dbReference type="ARBA" id="ARBA00022989"/>
    </source>
</evidence>
<proteinExistence type="inferred from homology"/>
<feature type="transmembrane region" description="Helical" evidence="13">
    <location>
        <begin position="328"/>
        <end position="350"/>
    </location>
</feature>
<keyword evidence="15" id="KW-1185">Reference proteome</keyword>
<dbReference type="NCBIfam" id="TIGR00797">
    <property type="entry name" value="matE"/>
    <property type="match status" value="1"/>
</dbReference>
<feature type="transmembrane region" description="Helical" evidence="13">
    <location>
        <begin position="42"/>
        <end position="62"/>
    </location>
</feature>
<keyword evidence="10" id="KW-0406">Ion transport</keyword>
<reference evidence="14" key="2">
    <citation type="journal article" date="2021" name="Sci. Rep.">
        <title>The distribution of antibiotic resistance genes in chicken gut microbiota commensals.</title>
        <authorList>
            <person name="Juricova H."/>
            <person name="Matiasovicova J."/>
            <person name="Kubasova T."/>
            <person name="Cejkova D."/>
            <person name="Rychlik I."/>
        </authorList>
    </citation>
    <scope>NUCLEOTIDE SEQUENCE</scope>
    <source>
        <strain evidence="14">An420c</strain>
    </source>
</reference>
<dbReference type="GO" id="GO:0005886">
    <property type="term" value="C:plasma membrane"/>
    <property type="evidence" value="ECO:0007669"/>
    <property type="project" value="UniProtKB-SubCell"/>
</dbReference>
<feature type="transmembrane region" description="Helical" evidence="13">
    <location>
        <begin position="68"/>
        <end position="92"/>
    </location>
</feature>
<dbReference type="InterPro" id="IPR050222">
    <property type="entry name" value="MATE_MdtK"/>
</dbReference>
<evidence type="ECO:0000313" key="14">
    <source>
        <dbReference type="EMBL" id="MBM6826830.1"/>
    </source>
</evidence>
<evidence type="ECO:0000256" key="6">
    <source>
        <dbReference type="ARBA" id="ARBA00022449"/>
    </source>
</evidence>
<comment type="caution">
    <text evidence="14">The sequence shown here is derived from an EMBL/GenBank/DDBJ whole genome shotgun (WGS) entry which is preliminary data.</text>
</comment>
<feature type="transmembrane region" description="Helical" evidence="13">
    <location>
        <begin position="370"/>
        <end position="388"/>
    </location>
</feature>
<dbReference type="AlphaFoldDB" id="A0A938X1H0"/>
<keyword evidence="6" id="KW-0050">Antiport</keyword>
<dbReference type="PIRSF" id="PIRSF006603">
    <property type="entry name" value="DinF"/>
    <property type="match status" value="1"/>
</dbReference>
<sequence>MTKRGIYMIADAKEKDMTSGPSGRQIFFFALPLMMGNIFQQAYTLVDTAVVGQVVGVNALAALGSSDWFNWMSLGVCSGLTQGFSILIAQQYGAKNVREMKRSLAVSLVLSLAAAVVLAALFLLLSRPVLTWMGTREEIIGDALVYVRIMFAGIPIVMTYNWLSSVLRAVGDGKTPLMAMGIASIVNIVLDILFVAGFGLGIPGAAAATLIAQVCSCLFCARHIRKTPVLHFSRQDFQPDKALVSKLFKLGTPVALQNTIISIGGMILQSIVNSFGVIFVAGFTAANKLYGLLEIAAISFGFSVSTYTGQNLGAGEYKRIRIGVREGAVMAVLTSLVISACMFLSGNTLVGLFVDGSNPDAAQVITYGRHFLRVMASFLFILYGLHIYRSALQGMGNTYIPLLSGAVELVMRISAALILPHFIGEYGIYAAEVLAWTGALTLLYLSYRSAVRKLPA</sequence>
<protein>
    <recommendedName>
        <fullName evidence="4">Probable multidrug resistance protein NorM</fullName>
    </recommendedName>
    <alternativeName>
        <fullName evidence="12">Multidrug-efflux transporter</fullName>
    </alternativeName>
</protein>
<keyword evidence="9 13" id="KW-1133">Transmembrane helix</keyword>
<dbReference type="GO" id="GO:0006811">
    <property type="term" value="P:monoatomic ion transport"/>
    <property type="evidence" value="ECO:0007669"/>
    <property type="project" value="UniProtKB-KW"/>
</dbReference>
<dbReference type="Pfam" id="PF01554">
    <property type="entry name" value="MatE"/>
    <property type="match status" value="2"/>
</dbReference>
<dbReference type="InterPro" id="IPR002528">
    <property type="entry name" value="MATE_fam"/>
</dbReference>
<feature type="transmembrane region" description="Helical" evidence="13">
    <location>
        <begin position="145"/>
        <end position="163"/>
    </location>
</feature>
<feature type="transmembrane region" description="Helical" evidence="13">
    <location>
        <begin position="175"/>
        <end position="196"/>
    </location>
</feature>
<keyword evidence="8 13" id="KW-0812">Transmembrane</keyword>
<evidence type="ECO:0000256" key="3">
    <source>
        <dbReference type="ARBA" id="ARBA00010199"/>
    </source>
</evidence>
<dbReference type="GO" id="GO:0015297">
    <property type="term" value="F:antiporter activity"/>
    <property type="evidence" value="ECO:0007669"/>
    <property type="project" value="UniProtKB-KW"/>
</dbReference>
<keyword evidence="7" id="KW-1003">Cell membrane</keyword>
<evidence type="ECO:0000256" key="8">
    <source>
        <dbReference type="ARBA" id="ARBA00022692"/>
    </source>
</evidence>
<keyword evidence="5" id="KW-0813">Transport</keyword>
<dbReference type="EMBL" id="JACJLV010000018">
    <property type="protein sequence ID" value="MBM6826830.1"/>
    <property type="molecule type" value="Genomic_DNA"/>
</dbReference>
<feature type="transmembrane region" description="Helical" evidence="13">
    <location>
        <begin position="400"/>
        <end position="420"/>
    </location>
</feature>
<comment type="function">
    <text evidence="1">Multidrug efflux pump.</text>
</comment>
<evidence type="ECO:0000256" key="5">
    <source>
        <dbReference type="ARBA" id="ARBA00022448"/>
    </source>
</evidence>
<evidence type="ECO:0000256" key="4">
    <source>
        <dbReference type="ARBA" id="ARBA00020268"/>
    </source>
</evidence>
<evidence type="ECO:0000256" key="13">
    <source>
        <dbReference type="SAM" id="Phobius"/>
    </source>
</evidence>
<dbReference type="CDD" id="cd13138">
    <property type="entry name" value="MATE_yoeA_like"/>
    <property type="match status" value="1"/>
</dbReference>
<evidence type="ECO:0000256" key="12">
    <source>
        <dbReference type="ARBA" id="ARBA00031636"/>
    </source>
</evidence>
<organism evidence="14 15">
    <name type="scientific">Mordavella massiliensis</name>
    <dbReference type="NCBI Taxonomy" id="1871024"/>
    <lineage>
        <taxon>Bacteria</taxon>
        <taxon>Bacillati</taxon>
        <taxon>Bacillota</taxon>
        <taxon>Clostridia</taxon>
        <taxon>Eubacteriales</taxon>
        <taxon>Clostridiaceae</taxon>
        <taxon>Mordavella</taxon>
    </lineage>
</organism>
<feature type="transmembrane region" description="Helical" evidence="13">
    <location>
        <begin position="426"/>
        <end position="447"/>
    </location>
</feature>
<gene>
    <name evidence="14" type="ORF">H6A13_06915</name>
</gene>
<evidence type="ECO:0000256" key="11">
    <source>
        <dbReference type="ARBA" id="ARBA00023136"/>
    </source>
</evidence>
<reference evidence="14" key="1">
    <citation type="submission" date="2020-08" db="EMBL/GenBank/DDBJ databases">
        <authorList>
            <person name="Cejkova D."/>
            <person name="Kubasova T."/>
            <person name="Jahodarova E."/>
            <person name="Rychlik I."/>
        </authorList>
    </citation>
    <scope>NUCLEOTIDE SEQUENCE</scope>
    <source>
        <strain evidence="14">An420c</strain>
    </source>
</reference>
<dbReference type="GO" id="GO:0042910">
    <property type="term" value="F:xenobiotic transmembrane transporter activity"/>
    <property type="evidence" value="ECO:0007669"/>
    <property type="project" value="InterPro"/>
</dbReference>
<feature type="transmembrane region" description="Helical" evidence="13">
    <location>
        <begin position="259"/>
        <end position="283"/>
    </location>
</feature>
<evidence type="ECO:0000313" key="15">
    <source>
        <dbReference type="Proteomes" id="UP000713880"/>
    </source>
</evidence>
<accession>A0A938X1H0</accession>
<name>A0A938X1H0_9CLOT</name>
<evidence type="ECO:0000256" key="10">
    <source>
        <dbReference type="ARBA" id="ARBA00023065"/>
    </source>
</evidence>
<dbReference type="PANTHER" id="PTHR43298">
    <property type="entry name" value="MULTIDRUG RESISTANCE PROTEIN NORM-RELATED"/>
    <property type="match status" value="1"/>
</dbReference>
<comment type="subcellular location">
    <subcellularLocation>
        <location evidence="2">Cell membrane</location>
        <topology evidence="2">Multi-pass membrane protein</topology>
    </subcellularLocation>
</comment>
<dbReference type="Proteomes" id="UP000713880">
    <property type="component" value="Unassembled WGS sequence"/>
</dbReference>
<keyword evidence="11 13" id="KW-0472">Membrane</keyword>
<evidence type="ECO:0000256" key="7">
    <source>
        <dbReference type="ARBA" id="ARBA00022475"/>
    </source>
</evidence>
<feature type="transmembrane region" description="Helical" evidence="13">
    <location>
        <begin position="104"/>
        <end position="125"/>
    </location>
</feature>
<evidence type="ECO:0000256" key="2">
    <source>
        <dbReference type="ARBA" id="ARBA00004651"/>
    </source>
</evidence>
<dbReference type="PANTHER" id="PTHR43298:SF2">
    <property type="entry name" value="FMN_FAD EXPORTER YEEO-RELATED"/>
    <property type="match status" value="1"/>
</dbReference>
<evidence type="ECO:0000256" key="1">
    <source>
        <dbReference type="ARBA" id="ARBA00003408"/>
    </source>
</evidence>